<keyword evidence="1" id="KW-0677">Repeat</keyword>
<dbReference type="PROSITE" id="PS50088">
    <property type="entry name" value="ANK_REPEAT"/>
    <property type="match status" value="1"/>
</dbReference>
<dbReference type="RefSeq" id="WP_020583920.1">
    <property type="nucleotide sequence ID" value="NZ_JOJP01000001.1"/>
</dbReference>
<proteinExistence type="predicted"/>
<protein>
    <submittedName>
        <fullName evidence="4">Uncharacterized protein</fullName>
    </submittedName>
</protein>
<evidence type="ECO:0000256" key="2">
    <source>
        <dbReference type="ARBA" id="ARBA00023043"/>
    </source>
</evidence>
<evidence type="ECO:0000313" key="4">
    <source>
        <dbReference type="EMBL" id="KEI72186.1"/>
    </source>
</evidence>
<name>A0A081KDG0_9GAMM</name>
<dbReference type="AlphaFoldDB" id="A0A081KDG0"/>
<dbReference type="InterPro" id="IPR051165">
    <property type="entry name" value="Multifunctional_ANK_Repeat"/>
</dbReference>
<keyword evidence="2 3" id="KW-0040">ANK repeat</keyword>
<dbReference type="SUPFAM" id="SSF48403">
    <property type="entry name" value="Ankyrin repeat"/>
    <property type="match status" value="2"/>
</dbReference>
<comment type="caution">
    <text evidence="4">The sequence shown here is derived from an EMBL/GenBank/DDBJ whole genome shotgun (WGS) entry which is preliminary data.</text>
</comment>
<dbReference type="Gene3D" id="1.25.40.20">
    <property type="entry name" value="Ankyrin repeat-containing domain"/>
    <property type="match status" value="2"/>
</dbReference>
<feature type="repeat" description="ANK" evidence="3">
    <location>
        <begin position="305"/>
        <end position="337"/>
    </location>
</feature>
<dbReference type="SMART" id="SM00248">
    <property type="entry name" value="ANK"/>
    <property type="match status" value="3"/>
</dbReference>
<accession>A0A081KDG0</accession>
<evidence type="ECO:0000256" key="1">
    <source>
        <dbReference type="ARBA" id="ARBA00022737"/>
    </source>
</evidence>
<reference evidence="4 5" key="1">
    <citation type="submission" date="2014-06" db="EMBL/GenBank/DDBJ databases">
        <title>Whole Genome Sequences of Three Symbiotic Endozoicomonas Bacteria.</title>
        <authorList>
            <person name="Neave M.J."/>
            <person name="Apprill A."/>
            <person name="Voolstra C.R."/>
        </authorList>
    </citation>
    <scope>NUCLEOTIDE SEQUENCE [LARGE SCALE GENOMIC DNA]</scope>
    <source>
        <strain evidence="4 5">DSM 22380</strain>
    </source>
</reference>
<dbReference type="PANTHER" id="PTHR24123:SF134">
    <property type="entry name" value="PFS DOMAIN-CONTAINING PROTEIN"/>
    <property type="match status" value="1"/>
</dbReference>
<organism evidence="4 5">
    <name type="scientific">Endozoicomonas elysicola</name>
    <dbReference type="NCBI Taxonomy" id="305900"/>
    <lineage>
        <taxon>Bacteria</taxon>
        <taxon>Pseudomonadati</taxon>
        <taxon>Pseudomonadota</taxon>
        <taxon>Gammaproteobacteria</taxon>
        <taxon>Oceanospirillales</taxon>
        <taxon>Endozoicomonadaceae</taxon>
        <taxon>Endozoicomonas</taxon>
    </lineage>
</organism>
<dbReference type="PANTHER" id="PTHR24123">
    <property type="entry name" value="ANKYRIN REPEAT-CONTAINING"/>
    <property type="match status" value="1"/>
</dbReference>
<gene>
    <name evidence="4" type="ORF">GV64_16930</name>
</gene>
<evidence type="ECO:0000313" key="5">
    <source>
        <dbReference type="Proteomes" id="UP000027997"/>
    </source>
</evidence>
<keyword evidence="5" id="KW-1185">Reference proteome</keyword>
<dbReference type="EMBL" id="JOJP01000001">
    <property type="protein sequence ID" value="KEI72186.1"/>
    <property type="molecule type" value="Genomic_DNA"/>
</dbReference>
<dbReference type="InterPro" id="IPR036770">
    <property type="entry name" value="Ankyrin_rpt-contain_sf"/>
</dbReference>
<evidence type="ECO:0000256" key="3">
    <source>
        <dbReference type="PROSITE-ProRule" id="PRU00023"/>
    </source>
</evidence>
<dbReference type="Proteomes" id="UP000027997">
    <property type="component" value="Unassembled WGS sequence"/>
</dbReference>
<dbReference type="InterPro" id="IPR002110">
    <property type="entry name" value="Ankyrin_rpt"/>
</dbReference>
<dbReference type="Pfam" id="PF13606">
    <property type="entry name" value="Ank_3"/>
    <property type="match status" value="1"/>
</dbReference>
<sequence length="694" mass="77836">MNIQPSQTTDQAHSLEFELQVIPSGRSDSVDQLWPGGSTELFRPDDIPENVSYTHPSVTQNCSEGISEQVRNAKPLQFRSAQPVIDTGREGRPVCLRNSMGINVCEDPITAQSAEIARLSPVHQQIDGQVHYNSYLKKGIAPLEEPSRLPESIYPISNVSDIKQFLGTCIMKGATAEEIRRMLSVVSEPQYILIIDHLLTTAIENENCIDEHVRLQVIQVLLKPNAHYHAGSHIVARALETALVNGRNEHLTDYLLRGIGSPEIERSPFSLVTCAVKSSIKFQNNNYQTLIPKLLAKGGDLNGMGEMNPLFQAAIHQRVDMVEYLLNYGADPDACTHGRYNPLFSVVTQLLKPSLYPSFLVRSSTSPIHISNYDPLGYFPENKIIENVLEITNGFIARNLARALDNQLALLPEERRNIVAHRIWNDIFLKPLMEKIRLAESARCLSSCKAIAIIKLLLEKGADPDGNIRGRADEMIPTPLQQVIACWYILDDSVNSIDKKEIISLMGLFQRFGATLDRLSDDQIAPILMSSLKGNLEMAAAVLRYGADPDAIKTANTRCGLSRQDDPPAVYQFPKTPLYAALVEGFYHIAYEIYMASGCTDPRDVLDPGSQEHEEACMIMRSMFDNLGIDDPKNTEPQRLRTMALREAHDLWYTNRAGDNKSKDQQCYLKKQLPQILHNTLLNRFDREFSDVFI</sequence>